<dbReference type="SUPFAM" id="SSF56601">
    <property type="entry name" value="beta-lactamase/transpeptidase-like"/>
    <property type="match status" value="1"/>
</dbReference>
<evidence type="ECO:0000256" key="3">
    <source>
        <dbReference type="ARBA" id="ARBA00022801"/>
    </source>
</evidence>
<gene>
    <name evidence="12" type="ORF">OO014_14285</name>
</gene>
<feature type="region of interest" description="Disordered" evidence="8">
    <location>
        <begin position="390"/>
        <end position="438"/>
    </location>
</feature>
<dbReference type="InterPro" id="IPR018044">
    <property type="entry name" value="Peptidase_S11"/>
</dbReference>
<organism evidence="12 13">
    <name type="scientific">Intrasporangium calvum</name>
    <dbReference type="NCBI Taxonomy" id="53358"/>
    <lineage>
        <taxon>Bacteria</taxon>
        <taxon>Bacillati</taxon>
        <taxon>Actinomycetota</taxon>
        <taxon>Actinomycetes</taxon>
        <taxon>Micrococcales</taxon>
        <taxon>Intrasporangiaceae</taxon>
        <taxon>Intrasporangium</taxon>
    </lineage>
</organism>
<keyword evidence="4" id="KW-0133">Cell shape</keyword>
<dbReference type="InterPro" id="IPR012338">
    <property type="entry name" value="Beta-lactam/transpept-like"/>
</dbReference>
<feature type="domain" description="Peptidase S11 D-alanyl-D-alanine carboxypeptidase A N-terminal" evidence="11">
    <location>
        <begin position="133"/>
        <end position="361"/>
    </location>
</feature>
<comment type="caution">
    <text evidence="12">The sequence shown here is derived from an EMBL/GenBank/DDBJ whole genome shotgun (WGS) entry which is preliminary data.</text>
</comment>
<dbReference type="InterPro" id="IPR006311">
    <property type="entry name" value="TAT_signal"/>
</dbReference>
<comment type="similarity">
    <text evidence="1 7">Belongs to the peptidase S11 family.</text>
</comment>
<dbReference type="EMBL" id="JAPFQL010000067">
    <property type="protein sequence ID" value="MDC5698424.1"/>
    <property type="molecule type" value="Genomic_DNA"/>
</dbReference>
<evidence type="ECO:0000313" key="12">
    <source>
        <dbReference type="EMBL" id="MDC5698424.1"/>
    </source>
</evidence>
<evidence type="ECO:0000256" key="2">
    <source>
        <dbReference type="ARBA" id="ARBA00022729"/>
    </source>
</evidence>
<keyword evidence="9" id="KW-0472">Membrane</keyword>
<protein>
    <recommendedName>
        <fullName evidence="11">Peptidase S11 D-alanyl-D-alanine carboxypeptidase A N-terminal domain-containing protein</fullName>
    </recommendedName>
</protein>
<dbReference type="RefSeq" id="WP_272462997.1">
    <property type="nucleotide sequence ID" value="NZ_JAPFQL010000067.1"/>
</dbReference>
<name>A0ABT5GK10_9MICO</name>
<evidence type="ECO:0000256" key="1">
    <source>
        <dbReference type="ARBA" id="ARBA00007164"/>
    </source>
</evidence>
<evidence type="ECO:0000256" key="10">
    <source>
        <dbReference type="SAM" id="SignalP"/>
    </source>
</evidence>
<feature type="signal peptide" evidence="10">
    <location>
        <begin position="1"/>
        <end position="42"/>
    </location>
</feature>
<keyword evidence="9" id="KW-0812">Transmembrane</keyword>
<keyword evidence="9" id="KW-1133">Transmembrane helix</keyword>
<evidence type="ECO:0000256" key="5">
    <source>
        <dbReference type="ARBA" id="ARBA00022984"/>
    </source>
</evidence>
<sequence length="482" mass="49364">MSPTCGDRVGPRSVRRASRRSAPVAAAMAVVATLAAALVAGAAAQASVVRPSEGRTPACEEWQTITQVPVPGVARPSSGSATGTPKPRTTPVCRNAPPRPFPQPAWAPESVVGGPRLAATGVVVDLPPGVAPPPKVRDLAYVVADLDSGQVLAAKSPHAWLRPASTLKTLTALTLIPRLEPARRVLAGPEHEAANGTRVGILAGNRYPVGKLFDALLLTSANDAAYLLADAAGGYDATVALMNETAVGLGAHDTVVVDPSGLDEEGQRSSAYDLALVGRAAMSIPEFRRYVVKPHVMFPGGKNKATGTVYPAFQIQNINDLLRHYAGAVGIKPGRTNRAQHTFIGAATRDGRTLIVTQLGSTTGDWEDTAALLDWGFAHADAVAPVGVLVEPGQAPPPSRAASTPATPSTMPSGAADAVVAPAPSASGPAPGGAASGPVAERTAAGVAAWAVTALAAAVVLGLLLIARRHGWRRSSRSRELR</sequence>
<keyword evidence="5" id="KW-0573">Peptidoglycan synthesis</keyword>
<evidence type="ECO:0000256" key="9">
    <source>
        <dbReference type="SAM" id="Phobius"/>
    </source>
</evidence>
<dbReference type="PROSITE" id="PS51318">
    <property type="entry name" value="TAT"/>
    <property type="match status" value="1"/>
</dbReference>
<feature type="compositionally biased region" description="Low complexity" evidence="8">
    <location>
        <begin position="400"/>
        <end position="429"/>
    </location>
</feature>
<feature type="transmembrane region" description="Helical" evidence="9">
    <location>
        <begin position="447"/>
        <end position="467"/>
    </location>
</feature>
<evidence type="ECO:0000256" key="6">
    <source>
        <dbReference type="ARBA" id="ARBA00023316"/>
    </source>
</evidence>
<evidence type="ECO:0000259" key="11">
    <source>
        <dbReference type="Pfam" id="PF00768"/>
    </source>
</evidence>
<dbReference type="Proteomes" id="UP001150259">
    <property type="component" value="Unassembled WGS sequence"/>
</dbReference>
<dbReference type="Pfam" id="PF00768">
    <property type="entry name" value="Peptidase_S11"/>
    <property type="match status" value="1"/>
</dbReference>
<feature type="region of interest" description="Disordered" evidence="8">
    <location>
        <begin position="70"/>
        <end position="95"/>
    </location>
</feature>
<dbReference type="PANTHER" id="PTHR21581:SF33">
    <property type="entry name" value="D-ALANYL-D-ALANINE CARBOXYPEPTIDASE DACB"/>
    <property type="match status" value="1"/>
</dbReference>
<dbReference type="PRINTS" id="PR00725">
    <property type="entry name" value="DADACBPTASE1"/>
</dbReference>
<evidence type="ECO:0000313" key="13">
    <source>
        <dbReference type="Proteomes" id="UP001150259"/>
    </source>
</evidence>
<proteinExistence type="inferred from homology"/>
<reference evidence="12 13" key="1">
    <citation type="submission" date="2022-11" db="EMBL/GenBank/DDBJ databases">
        <title>Anaerobic phenanthrene biodegradation by a DNRA strain PheN6.</title>
        <authorList>
            <person name="Zhang Z."/>
        </authorList>
    </citation>
    <scope>NUCLEOTIDE SEQUENCE [LARGE SCALE GENOMIC DNA]</scope>
    <source>
        <strain evidence="12 13">PheN6</strain>
    </source>
</reference>
<keyword evidence="13" id="KW-1185">Reference proteome</keyword>
<evidence type="ECO:0000256" key="8">
    <source>
        <dbReference type="SAM" id="MobiDB-lite"/>
    </source>
</evidence>
<dbReference type="InterPro" id="IPR001967">
    <property type="entry name" value="Peptidase_S11_N"/>
</dbReference>
<accession>A0ABT5GK10</accession>
<keyword evidence="6" id="KW-0961">Cell wall biogenesis/degradation</keyword>
<evidence type="ECO:0000256" key="4">
    <source>
        <dbReference type="ARBA" id="ARBA00022960"/>
    </source>
</evidence>
<feature type="region of interest" description="Disordered" evidence="8">
    <location>
        <begin position="1"/>
        <end position="22"/>
    </location>
</feature>
<evidence type="ECO:0000256" key="7">
    <source>
        <dbReference type="RuleBase" id="RU004016"/>
    </source>
</evidence>
<keyword evidence="2 10" id="KW-0732">Signal</keyword>
<dbReference type="Gene3D" id="3.40.710.10">
    <property type="entry name" value="DD-peptidase/beta-lactamase superfamily"/>
    <property type="match status" value="1"/>
</dbReference>
<dbReference type="PANTHER" id="PTHR21581">
    <property type="entry name" value="D-ALANYL-D-ALANINE CARBOXYPEPTIDASE"/>
    <property type="match status" value="1"/>
</dbReference>
<keyword evidence="3" id="KW-0378">Hydrolase</keyword>
<feature type="chain" id="PRO_5047019783" description="Peptidase S11 D-alanyl-D-alanine carboxypeptidase A N-terminal domain-containing protein" evidence="10">
    <location>
        <begin position="43"/>
        <end position="482"/>
    </location>
</feature>